<dbReference type="Proteomes" id="UP000570823">
    <property type="component" value="Unassembled WGS sequence"/>
</dbReference>
<reference evidence="2 3" key="1">
    <citation type="submission" date="2020-06" db="EMBL/GenBank/DDBJ databases">
        <title>Methanofollis fontis sp. nov., a methanogen isolated from marine sediments near a cold seep at Four-Way Closure Ridge offshore southwestern Taiwan.</title>
        <authorList>
            <person name="Chen S.-C."/>
            <person name="Teng N.-H."/>
            <person name="Lin Y.-S."/>
            <person name="Lai M.-C."/>
            <person name="Chen H.-H."/>
            <person name="Wang C.-C."/>
        </authorList>
    </citation>
    <scope>NUCLEOTIDE SEQUENCE [LARGE SCALE GENOMIC DNA]</scope>
    <source>
        <strain evidence="2 3">DSM 2702</strain>
    </source>
</reference>
<proteinExistence type="predicted"/>
<evidence type="ECO:0000313" key="3">
    <source>
        <dbReference type="Proteomes" id="UP000570823"/>
    </source>
</evidence>
<organism evidence="2 3">
    <name type="scientific">Methanofollis tationis</name>
    <dbReference type="NCBI Taxonomy" id="81417"/>
    <lineage>
        <taxon>Archaea</taxon>
        <taxon>Methanobacteriati</taxon>
        <taxon>Methanobacteriota</taxon>
        <taxon>Stenosarchaea group</taxon>
        <taxon>Methanomicrobia</taxon>
        <taxon>Methanomicrobiales</taxon>
        <taxon>Methanomicrobiaceae</taxon>
        <taxon>Methanofollis</taxon>
    </lineage>
</organism>
<gene>
    <name evidence="2" type="ORF">HWN36_07680</name>
</gene>
<accession>A0A7K4HQP2</accession>
<dbReference type="AlphaFoldDB" id="A0A7K4HQP2"/>
<dbReference type="OrthoDB" id="112144at2157"/>
<feature type="region of interest" description="Disordered" evidence="1">
    <location>
        <begin position="197"/>
        <end position="219"/>
    </location>
</feature>
<name>A0A7K4HQP2_9EURY</name>
<comment type="caution">
    <text evidence="2">The sequence shown here is derived from an EMBL/GenBank/DDBJ whole genome shotgun (WGS) entry which is preliminary data.</text>
</comment>
<dbReference type="RefSeq" id="WP_176788808.1">
    <property type="nucleotide sequence ID" value="NZ_JABXWR010000001.1"/>
</dbReference>
<sequence>MKEPRIGRLLAVILGLIAVVAPIAAATVTIAPDTIQENTPITVSVKDLPDGSAFMIRVEASIPLDSSGKYSLSTNNLQIPFALTGGQIDIRAENVKTANFSARMGGRAVTIYGDAENGIVTINQPGDIPQGLITYITLEGSGAEGAGAITSSMDLSGKKVGATDADVTFTVNGFGSGSVNVKVYVDGSLVATVPAATPTTTTVPGGSSSGGETTTTPAADETLTVSSLDGLAVLTFERGALSGAGADDLTVMVSNRAVPQAWTALAGPFAILPSDATFNPSADFSITMTADEIDSTVPYTILGYTGGTWKPLQSRIDGDTITTSISAAGEYALVMPREETTTAVTTGATTAPAGTTTATETTAAATATTPVATPLSLLCALGGVAAAGLLYRKMP</sequence>
<dbReference type="EMBL" id="JABXWR010000001">
    <property type="protein sequence ID" value="NVO67188.1"/>
    <property type="molecule type" value="Genomic_DNA"/>
</dbReference>
<protein>
    <submittedName>
        <fullName evidence="2">Uncharacterized protein</fullName>
    </submittedName>
</protein>
<evidence type="ECO:0000256" key="1">
    <source>
        <dbReference type="SAM" id="MobiDB-lite"/>
    </source>
</evidence>
<keyword evidence="3" id="KW-1185">Reference proteome</keyword>
<evidence type="ECO:0000313" key="2">
    <source>
        <dbReference type="EMBL" id="NVO67188.1"/>
    </source>
</evidence>